<dbReference type="GeneID" id="27675399"/>
<reference evidence="2 3" key="1">
    <citation type="journal article" date="2015" name="Mol. Plant Microbe Interact.">
        <title>Genome, transcriptome, and functional analyses of Penicillium expansum provide new insights into secondary metabolism and pathogenicity.</title>
        <authorList>
            <person name="Ballester A.R."/>
            <person name="Marcet-Houben M."/>
            <person name="Levin E."/>
            <person name="Sela N."/>
            <person name="Selma-Lazaro C."/>
            <person name="Carmona L."/>
            <person name="Wisniewski M."/>
            <person name="Droby S."/>
            <person name="Gonzalez-Candelas L."/>
            <person name="Gabaldon T."/>
        </authorList>
    </citation>
    <scope>NUCLEOTIDE SEQUENCE [LARGE SCALE GENOMIC DNA]</scope>
    <source>
        <strain evidence="2 3">MD-8</strain>
    </source>
</reference>
<dbReference type="VEuPathDB" id="FungiDB:PEXP_025000"/>
<dbReference type="OrthoDB" id="4364984at2759"/>
<dbReference type="EMBL" id="JQFZ01000341">
    <property type="protein sequence ID" value="KGO50382.1"/>
    <property type="molecule type" value="Genomic_DNA"/>
</dbReference>
<name>A0A0A2J4R2_PENEN</name>
<feature type="signal peptide" evidence="1">
    <location>
        <begin position="1"/>
        <end position="16"/>
    </location>
</feature>
<dbReference type="AlphaFoldDB" id="A0A0A2J4R2"/>
<feature type="chain" id="PRO_5009752550" description="Extracellular membrane protein CFEM domain-containing protein" evidence="1">
    <location>
        <begin position="17"/>
        <end position="235"/>
    </location>
</feature>
<evidence type="ECO:0008006" key="4">
    <source>
        <dbReference type="Google" id="ProtNLM"/>
    </source>
</evidence>
<dbReference type="HOGENOM" id="CLU_1185363_0_0_1"/>
<sequence length="235" mass="23646">MRSFITASVLVAGALARSTEDYIKCATPKSAALGHIDTSKFTTCTSKTSQECFCANKSAIEALTTSTNPACAGLDLSTLASTLCSSDSDHEAAPARHASRPMQLVNDKRAYAPEAAVPRVVYVTETRTDCSCKSTPVAQSPMHVSQIPVDVPAASSVASVAAVSSTPAGRQHGFMGGAASSSVIFGPGATPSARPSGVDPTRFSPFQGAAAAGASVHGGVAALGVAAVMAVMVAL</sequence>
<accession>A0A0A2J4R2</accession>
<evidence type="ECO:0000313" key="2">
    <source>
        <dbReference type="EMBL" id="KGO50382.1"/>
    </source>
</evidence>
<protein>
    <recommendedName>
        <fullName evidence="4">Extracellular membrane protein CFEM domain-containing protein</fullName>
    </recommendedName>
</protein>
<proteinExistence type="predicted"/>
<gene>
    <name evidence="2" type="ORF">PEX2_027050</name>
</gene>
<dbReference type="Proteomes" id="UP000030143">
    <property type="component" value="Unassembled WGS sequence"/>
</dbReference>
<keyword evidence="3" id="KW-1185">Reference proteome</keyword>
<keyword evidence="1" id="KW-0732">Signal</keyword>
<dbReference type="PhylomeDB" id="A0A0A2J4R2"/>
<dbReference type="RefSeq" id="XP_016593627.1">
    <property type="nucleotide sequence ID" value="XM_016739980.1"/>
</dbReference>
<evidence type="ECO:0000313" key="3">
    <source>
        <dbReference type="Proteomes" id="UP000030143"/>
    </source>
</evidence>
<organism evidence="2 3">
    <name type="scientific">Penicillium expansum</name>
    <name type="common">Blue mold rot fungus</name>
    <dbReference type="NCBI Taxonomy" id="27334"/>
    <lineage>
        <taxon>Eukaryota</taxon>
        <taxon>Fungi</taxon>
        <taxon>Dikarya</taxon>
        <taxon>Ascomycota</taxon>
        <taxon>Pezizomycotina</taxon>
        <taxon>Eurotiomycetes</taxon>
        <taxon>Eurotiomycetidae</taxon>
        <taxon>Eurotiales</taxon>
        <taxon>Aspergillaceae</taxon>
        <taxon>Penicillium</taxon>
    </lineage>
</organism>
<comment type="caution">
    <text evidence="2">The sequence shown here is derived from an EMBL/GenBank/DDBJ whole genome shotgun (WGS) entry which is preliminary data.</text>
</comment>
<evidence type="ECO:0000256" key="1">
    <source>
        <dbReference type="SAM" id="SignalP"/>
    </source>
</evidence>